<protein>
    <submittedName>
        <fullName evidence="1">Uncharacterized protein</fullName>
    </submittedName>
</protein>
<gene>
    <name evidence="1" type="ORF">LCGC14_2921310</name>
</gene>
<organism evidence="1">
    <name type="scientific">marine sediment metagenome</name>
    <dbReference type="NCBI Taxonomy" id="412755"/>
    <lineage>
        <taxon>unclassified sequences</taxon>
        <taxon>metagenomes</taxon>
        <taxon>ecological metagenomes</taxon>
    </lineage>
</organism>
<comment type="caution">
    <text evidence="1">The sequence shown here is derived from an EMBL/GenBank/DDBJ whole genome shotgun (WGS) entry which is preliminary data.</text>
</comment>
<accession>A0A0F8XNZ2</accession>
<proteinExistence type="predicted"/>
<sequence>MRGEEQGGGVLMRFLLYAVAMVLLAHAGGAEAGELKEEWAELRKEIEGTKK</sequence>
<evidence type="ECO:0000313" key="1">
    <source>
        <dbReference type="EMBL" id="KKK70703.1"/>
    </source>
</evidence>
<dbReference type="AlphaFoldDB" id="A0A0F8XNZ2"/>
<dbReference type="EMBL" id="LAZR01058062">
    <property type="protein sequence ID" value="KKK70703.1"/>
    <property type="molecule type" value="Genomic_DNA"/>
</dbReference>
<name>A0A0F8XNZ2_9ZZZZ</name>
<reference evidence="1" key="1">
    <citation type="journal article" date="2015" name="Nature">
        <title>Complex archaea that bridge the gap between prokaryotes and eukaryotes.</title>
        <authorList>
            <person name="Spang A."/>
            <person name="Saw J.H."/>
            <person name="Jorgensen S.L."/>
            <person name="Zaremba-Niedzwiedzka K."/>
            <person name="Martijn J."/>
            <person name="Lind A.E."/>
            <person name="van Eijk R."/>
            <person name="Schleper C."/>
            <person name="Guy L."/>
            <person name="Ettema T.J."/>
        </authorList>
    </citation>
    <scope>NUCLEOTIDE SEQUENCE</scope>
</reference>